<sequence>MTRSPRIIAEERRIKIAVTDVPDLPNDYGPTIAPSTVEITYWWRHPEHREDWRVPGAFMVSVSGPRRLKSGGVGQAEITRELWNDRRPEWVKELVAAHLPEGWDR</sequence>
<dbReference type="AlphaFoldDB" id="A0A5N5WEG6"/>
<organism evidence="1 2">
    <name type="scientific">Streptomyces mobaraensis</name>
    <name type="common">Streptoverticillium mobaraense</name>
    <dbReference type="NCBI Taxonomy" id="35621"/>
    <lineage>
        <taxon>Bacteria</taxon>
        <taxon>Bacillati</taxon>
        <taxon>Actinomycetota</taxon>
        <taxon>Actinomycetes</taxon>
        <taxon>Kitasatosporales</taxon>
        <taxon>Streptomycetaceae</taxon>
        <taxon>Streptomyces</taxon>
    </lineage>
</organism>
<evidence type="ECO:0000313" key="1">
    <source>
        <dbReference type="EMBL" id="KAB7850169.1"/>
    </source>
</evidence>
<dbReference type="OrthoDB" id="4307301at2"/>
<reference evidence="1 2" key="1">
    <citation type="journal article" date="2019" name="Microb. Cell Fact.">
        <title>Exploring novel herbicidin analogues by transcriptional regulator overexpression and MS/MS molecular networking.</title>
        <authorList>
            <person name="Shi Y."/>
            <person name="Gu R."/>
            <person name="Li Y."/>
            <person name="Wang X."/>
            <person name="Ren W."/>
            <person name="Li X."/>
            <person name="Wang L."/>
            <person name="Xie Y."/>
            <person name="Hong B."/>
        </authorList>
    </citation>
    <scope>NUCLEOTIDE SEQUENCE [LARGE SCALE GENOMIC DNA]</scope>
    <source>
        <strain evidence="1 2">US-43</strain>
    </source>
</reference>
<protein>
    <submittedName>
        <fullName evidence="1">Uncharacterized protein</fullName>
    </submittedName>
</protein>
<name>A0A5N5WEG6_STRMB</name>
<dbReference type="Proteomes" id="UP000327000">
    <property type="component" value="Unassembled WGS sequence"/>
</dbReference>
<keyword evidence="2" id="KW-1185">Reference proteome</keyword>
<accession>A0A5N5WEG6</accession>
<proteinExistence type="predicted"/>
<gene>
    <name evidence="1" type="ORF">FRZ00_06110</name>
</gene>
<evidence type="ECO:0000313" key="2">
    <source>
        <dbReference type="Proteomes" id="UP000327000"/>
    </source>
</evidence>
<dbReference type="EMBL" id="VOKX01000009">
    <property type="protein sequence ID" value="KAB7850169.1"/>
    <property type="molecule type" value="Genomic_DNA"/>
</dbReference>
<comment type="caution">
    <text evidence="1">The sequence shown here is derived from an EMBL/GenBank/DDBJ whole genome shotgun (WGS) entry which is preliminary data.</text>
</comment>
<dbReference type="RefSeq" id="WP_152262708.1">
    <property type="nucleotide sequence ID" value="NZ_VOKX01000009.1"/>
</dbReference>